<proteinExistence type="predicted"/>
<sequence length="219" mass="24257">MAQLQLFVGVLDRRGRRLAGVEGLLDLVGRRRLRDRRGNRVDCGRLPRIEKRLTSRVGAICQLGIDAGTEHVQRALFGRTLLLSRCSGDRTADVNLVEREPEHQLAEQRPDDVQQRDAQTQLGFTLLVGAGGDLGPGLAGQRVELPRRHCTQRAGDLVCRGLLDQLGRLVLMAGLLGRAGLRKQHLGLVPQRLGLIQPIAPCVRRRRSMLADELGEDLR</sequence>
<protein>
    <submittedName>
        <fullName evidence="1">Uncharacterized protein</fullName>
    </submittedName>
</protein>
<name>A0A9X4LGW3_9BURK</name>
<dbReference type="AlphaFoldDB" id="A0A9X4LGW3"/>
<comment type="caution">
    <text evidence="1">The sequence shown here is derived from an EMBL/GenBank/DDBJ whole genome shotgun (WGS) entry which is preliminary data.</text>
</comment>
<accession>A0A9X4LGW3</accession>
<dbReference type="Proteomes" id="UP001152766">
    <property type="component" value="Unassembled WGS sequence"/>
</dbReference>
<dbReference type="EMBL" id="SGUG01000021">
    <property type="protein sequence ID" value="MDG0863746.1"/>
    <property type="molecule type" value="Genomic_DNA"/>
</dbReference>
<evidence type="ECO:0000313" key="2">
    <source>
        <dbReference type="Proteomes" id="UP001152766"/>
    </source>
</evidence>
<keyword evidence="2" id="KW-1185">Reference proteome</keyword>
<gene>
    <name evidence="1" type="ORF">EXJ73_14890</name>
</gene>
<organism evidence="1 2">
    <name type="scientific">Pelomonas aquatica</name>
    <dbReference type="NCBI Taxonomy" id="431058"/>
    <lineage>
        <taxon>Bacteria</taxon>
        <taxon>Pseudomonadati</taxon>
        <taxon>Pseudomonadota</taxon>
        <taxon>Betaproteobacteria</taxon>
        <taxon>Burkholderiales</taxon>
        <taxon>Sphaerotilaceae</taxon>
        <taxon>Roseateles</taxon>
    </lineage>
</organism>
<evidence type="ECO:0000313" key="1">
    <source>
        <dbReference type="EMBL" id="MDG0863746.1"/>
    </source>
</evidence>
<reference evidence="1" key="1">
    <citation type="submission" date="2019-02" db="EMBL/GenBank/DDBJ databases">
        <title>Draft genome of the type strain Pelomonas aquatica CCUG 52575T.</title>
        <authorList>
            <person name="Gomila M."/>
            <person name="Lalucat J."/>
        </authorList>
    </citation>
    <scope>NUCLEOTIDE SEQUENCE</scope>
    <source>
        <strain evidence="1">CCUG 52575</strain>
    </source>
</reference>